<dbReference type="Pfam" id="PF21237">
    <property type="entry name" value="Pus10_N_euk"/>
    <property type="match status" value="1"/>
</dbReference>
<dbReference type="EC" id="5.4.99.25" evidence="2"/>
<dbReference type="PANTHER" id="PTHR21568">
    <property type="entry name" value="TRNA PSEUDOURIDINE SYNTHASE PUS10"/>
    <property type="match status" value="1"/>
</dbReference>
<evidence type="ECO:0000256" key="7">
    <source>
        <dbReference type="ARBA" id="ARBA00083669"/>
    </source>
</evidence>
<dbReference type="GO" id="GO:0003723">
    <property type="term" value="F:RNA binding"/>
    <property type="evidence" value="ECO:0007669"/>
    <property type="project" value="InterPro"/>
</dbReference>
<feature type="domain" description="Pus10 N-terminal eukaryotes" evidence="8">
    <location>
        <begin position="84"/>
        <end position="259"/>
    </location>
</feature>
<evidence type="ECO:0000256" key="1">
    <source>
        <dbReference type="ARBA" id="ARBA00009652"/>
    </source>
</evidence>
<dbReference type="AlphaFoldDB" id="A0AAV2HIL1"/>
<feature type="domain" description="Pus10-like C-terminal" evidence="9">
    <location>
        <begin position="265"/>
        <end position="495"/>
    </location>
</feature>
<evidence type="ECO:0000256" key="6">
    <source>
        <dbReference type="ARBA" id="ARBA00079393"/>
    </source>
</evidence>
<dbReference type="FunFam" id="3.30.70.2510:FF:000001">
    <property type="entry name" value="tRNA pseudouridine synthase Pus10"/>
    <property type="match status" value="1"/>
</dbReference>
<evidence type="ECO:0000313" key="11">
    <source>
        <dbReference type="Proteomes" id="UP001497497"/>
    </source>
</evidence>
<protein>
    <recommendedName>
        <fullName evidence="2">tRNA pseudouridine(55) synthase</fullName>
        <ecNumber evidence="2">5.4.99.25</ecNumber>
    </recommendedName>
    <alternativeName>
        <fullName evidence="7">tRNA pseudouridine 55 synthase</fullName>
    </alternativeName>
    <alternativeName>
        <fullName evidence="5">tRNA pseudouridylate synthase</fullName>
    </alternativeName>
    <alternativeName>
        <fullName evidence="6">tRNA-uridine isomerase</fullName>
    </alternativeName>
</protein>
<dbReference type="PANTHER" id="PTHR21568:SF0">
    <property type="entry name" value="TRNA PSEUDOURIDINE SYNTHASE PUS10"/>
    <property type="match status" value="1"/>
</dbReference>
<comment type="caution">
    <text evidence="10">The sequence shown here is derived from an EMBL/GenBank/DDBJ whole genome shotgun (WGS) entry which is preliminary data.</text>
</comment>
<dbReference type="Proteomes" id="UP001497497">
    <property type="component" value="Unassembled WGS sequence"/>
</dbReference>
<dbReference type="InterPro" id="IPR020103">
    <property type="entry name" value="PsdUridine_synth_cat_dom_sf"/>
</dbReference>
<evidence type="ECO:0000256" key="4">
    <source>
        <dbReference type="ARBA" id="ARBA00023235"/>
    </source>
</evidence>
<proteinExistence type="inferred from homology"/>
<dbReference type="InterPro" id="IPR048741">
    <property type="entry name" value="Pus10-like_C"/>
</dbReference>
<comment type="similarity">
    <text evidence="1">Belongs to the pseudouridine synthase Pus10 family.</text>
</comment>
<dbReference type="GO" id="GO:0031119">
    <property type="term" value="P:tRNA pseudouridine synthesis"/>
    <property type="evidence" value="ECO:0007669"/>
    <property type="project" value="TreeGrafter"/>
</dbReference>
<accession>A0AAV2HIL1</accession>
<dbReference type="FunFam" id="3.30.70.3190:FF:000001">
    <property type="entry name" value="tRNA pseudouridine synthase Pus10"/>
    <property type="match status" value="1"/>
</dbReference>
<keyword evidence="11" id="KW-1185">Reference proteome</keyword>
<name>A0AAV2HIL1_LYMST</name>
<evidence type="ECO:0000259" key="9">
    <source>
        <dbReference type="Pfam" id="PF21238"/>
    </source>
</evidence>
<evidence type="ECO:0000256" key="3">
    <source>
        <dbReference type="ARBA" id="ARBA00022694"/>
    </source>
</evidence>
<dbReference type="Gene3D" id="3.30.70.2510">
    <property type="match status" value="1"/>
</dbReference>
<dbReference type="InterPro" id="IPR048742">
    <property type="entry name" value="Pus10_N_euk"/>
</dbReference>
<reference evidence="10 11" key="1">
    <citation type="submission" date="2024-04" db="EMBL/GenBank/DDBJ databases">
        <authorList>
            <consortium name="Genoscope - CEA"/>
            <person name="William W."/>
        </authorList>
    </citation>
    <scope>NUCLEOTIDE SEQUENCE [LARGE SCALE GENOMIC DNA]</scope>
</reference>
<organism evidence="10 11">
    <name type="scientific">Lymnaea stagnalis</name>
    <name type="common">Great pond snail</name>
    <name type="synonym">Helix stagnalis</name>
    <dbReference type="NCBI Taxonomy" id="6523"/>
    <lineage>
        <taxon>Eukaryota</taxon>
        <taxon>Metazoa</taxon>
        <taxon>Spiralia</taxon>
        <taxon>Lophotrochozoa</taxon>
        <taxon>Mollusca</taxon>
        <taxon>Gastropoda</taxon>
        <taxon>Heterobranchia</taxon>
        <taxon>Euthyneura</taxon>
        <taxon>Panpulmonata</taxon>
        <taxon>Hygrophila</taxon>
        <taxon>Lymnaeoidea</taxon>
        <taxon>Lymnaeidae</taxon>
        <taxon>Lymnaea</taxon>
    </lineage>
</organism>
<keyword evidence="4" id="KW-0413">Isomerase</keyword>
<dbReference type="NCBIfam" id="TIGR01213">
    <property type="entry name" value="pseudo_Pus10arc"/>
    <property type="match status" value="1"/>
</dbReference>
<dbReference type="EMBL" id="CAXITT010000154">
    <property type="protein sequence ID" value="CAL1533865.1"/>
    <property type="molecule type" value="Genomic_DNA"/>
</dbReference>
<dbReference type="Gene3D" id="3.30.70.3190">
    <property type="match status" value="1"/>
</dbReference>
<sequence length="564" mass="64415">MSYLMTYNCIFIQKMDTFNLLTRSSDETKQVSSSLRQIGCCERCILRNLGELNPTSYKSTPQEIERTLLPEELWSSSSVNQCPCPSCLGILQQFADDDYLLKILSNVQKDGYQFSNYQCSLILPVSLLVRQKALFIFLQNKFGNTYKGHETKIASVKDVWKWSCGFRLGQLLGANFQNRSEFDILMTFTYKDSDKECAFLLDHLPDTFRKRKQRKFGFETFTRANVAKALDSMSDSKLEDCVTCPPAVPTTECVCDVSCSHDAVFIAGRYQKYSRELSQTPWMIEGKRIMEGSVQEIICEPIIETFKPTDHRLSSSGREDVDVRMLGIGRPFVVELINPHCVKFSKEDLVQLQKRINSVSKDVKVRDLQIVTREDTNNLKEGEIDKTKTYSATCWCEREITDKDMEMLGGIKDLTLQQKTPLRVLHRRTAATRERIIHSLHVDKLTSCRFKLQLTTQAGTYVKEFVHGDFGRTSPNMIELLKAECDIIDLDVESVNVEWPPLIDPVQSDNRNLDDERNSQDSQPLLIDKCVDKLQSSISVNGQNGAVLEKLADKQLITGEMKIE</sequence>
<dbReference type="InterPro" id="IPR039894">
    <property type="entry name" value="Pus10-like"/>
</dbReference>
<dbReference type="Pfam" id="PF21238">
    <property type="entry name" value="Pus10_C"/>
    <property type="match status" value="1"/>
</dbReference>
<evidence type="ECO:0000313" key="10">
    <source>
        <dbReference type="EMBL" id="CAL1533865.1"/>
    </source>
</evidence>
<dbReference type="Gene3D" id="1.10.10.2050">
    <property type="match status" value="1"/>
</dbReference>
<evidence type="ECO:0000256" key="2">
    <source>
        <dbReference type="ARBA" id="ARBA00012787"/>
    </source>
</evidence>
<gene>
    <name evidence="10" type="ORF">GSLYS_00007825001</name>
</gene>
<dbReference type="GO" id="GO:0160148">
    <property type="term" value="F:tRNA pseudouridine(55) synthase activity"/>
    <property type="evidence" value="ECO:0007669"/>
    <property type="project" value="UniProtKB-EC"/>
</dbReference>
<keyword evidence="3" id="KW-0819">tRNA processing</keyword>
<dbReference type="SUPFAM" id="SSF55120">
    <property type="entry name" value="Pseudouridine synthase"/>
    <property type="match status" value="1"/>
</dbReference>
<evidence type="ECO:0000256" key="5">
    <source>
        <dbReference type="ARBA" id="ARBA00075270"/>
    </source>
</evidence>
<evidence type="ECO:0000259" key="8">
    <source>
        <dbReference type="Pfam" id="PF21237"/>
    </source>
</evidence>